<proteinExistence type="predicted"/>
<dbReference type="Proteomes" id="UP000045039">
    <property type="component" value="Unassembled WGS sequence"/>
</dbReference>
<dbReference type="RefSeq" id="WP_145991811.1">
    <property type="nucleotide sequence ID" value="NZ_CP150882.1"/>
</dbReference>
<evidence type="ECO:0000313" key="2">
    <source>
        <dbReference type="Proteomes" id="UP000045039"/>
    </source>
</evidence>
<organism evidence="1 2">
    <name type="scientific">Pseudomonas aeruginosa</name>
    <dbReference type="NCBI Taxonomy" id="287"/>
    <lineage>
        <taxon>Bacteria</taxon>
        <taxon>Pseudomonadati</taxon>
        <taxon>Pseudomonadota</taxon>
        <taxon>Gammaproteobacteria</taxon>
        <taxon>Pseudomonadales</taxon>
        <taxon>Pseudomonadaceae</taxon>
        <taxon>Pseudomonas</taxon>
    </lineage>
</organism>
<protein>
    <submittedName>
        <fullName evidence="1">Uncharacterized protein</fullName>
    </submittedName>
</protein>
<name>A0A9P1QYS6_PSEAI</name>
<comment type="caution">
    <text evidence="1">The sequence shown here is derived from an EMBL/GenBank/DDBJ whole genome shotgun (WGS) entry which is preliminary data.</text>
</comment>
<accession>A0A9P1QYS6</accession>
<sequence length="444" mass="50845">MQEKSRTTKRPPLIVDCKLCAGRFQRAAWHGPAPDHCMRSNVERPSECWGNQPDGSLLKLCVESLRSRKHSGHEMMHFISLLAGLGHAQDQSETKVQDYLASLLPEERHILINRASTELSVYLAKQISLLPPTEIRAPLRDRSISEELPEGLRGKLNAYKKNLERRYKILTEKGHSRSEKYAARALGGPIRLAHYLHSNGVTDWDAVKKRDIVVFFEKCSKEEIRPILRFYRFIDTRQKFQDGRGRKKSKPSTKPPYNFQLMMPEELSRFLAEIRSRTTDAEYLAAWLVCRMGMTATAALKLNLDCVEMHDDGHVVIKPAQAWLSVPKSIEKILLGVLSEIKPDWAETPSKERSLIKLFARHIPAQANFIDRTFQGKTRILRNSAIFSAMMRGHLDRITLHHAMGVSMPHIVQLEKLLSTDIHCRLDPEFIKKRNKHILGTADD</sequence>
<dbReference type="EMBL" id="CVVU01000020">
    <property type="protein sequence ID" value="CRN99864.1"/>
    <property type="molecule type" value="Genomic_DNA"/>
</dbReference>
<dbReference type="AlphaFoldDB" id="A0A9P1QYS6"/>
<evidence type="ECO:0000313" key="1">
    <source>
        <dbReference type="EMBL" id="CRN99864.1"/>
    </source>
</evidence>
<gene>
    <name evidence="1" type="ORF">PAERUG_P19_London_7_VIM_2_05_10_00496</name>
</gene>
<reference evidence="2" key="1">
    <citation type="submission" date="2015-06" db="EMBL/GenBank/DDBJ databases">
        <authorList>
            <person name="Radhakrishnan Rajesh"/>
            <person name="Underwood Anthony"/>
            <person name="Al-Shahib Ali"/>
        </authorList>
    </citation>
    <scope>NUCLEOTIDE SEQUENCE [LARGE SCALE GENOMIC DNA]</scope>
    <source>
        <strain evidence="2">P19_London_7_VIM_2_05_10</strain>
    </source>
</reference>